<dbReference type="RefSeq" id="WP_064467984.1">
    <property type="nucleotide sequence ID" value="NZ_LDJR01000041.1"/>
</dbReference>
<evidence type="ECO:0000256" key="1">
    <source>
        <dbReference type="ARBA" id="ARBA00005077"/>
    </source>
</evidence>
<comment type="caution">
    <text evidence="7">The sequence shown here is derived from an EMBL/GenBank/DDBJ whole genome shotgun (WGS) entry which is preliminary data.</text>
</comment>
<dbReference type="EC" id="6.3.5.5" evidence="3"/>
<dbReference type="AlphaFoldDB" id="A0A177ZZ85"/>
<proteinExistence type="inferred from homology"/>
<dbReference type="InterPro" id="IPR002474">
    <property type="entry name" value="CarbamoylP_synth_ssu_N"/>
</dbReference>
<dbReference type="PRINTS" id="PR00099">
    <property type="entry name" value="CPSGATASE"/>
</dbReference>
<gene>
    <name evidence="7" type="ORF">ABB05_08945</name>
</gene>
<keyword evidence="8" id="KW-1185">Reference proteome</keyword>
<evidence type="ECO:0000256" key="3">
    <source>
        <dbReference type="ARBA" id="ARBA00012738"/>
    </source>
</evidence>
<name>A0A177ZZ85_9BACI</name>
<protein>
    <recommendedName>
        <fullName evidence="3">carbamoyl-phosphate synthase (glutamine-hydrolyzing)</fullName>
        <ecNumber evidence="3">6.3.5.5</ecNumber>
    </recommendedName>
</protein>
<dbReference type="Pfam" id="PF00117">
    <property type="entry name" value="GATase"/>
    <property type="match status" value="1"/>
</dbReference>
<dbReference type="SUPFAM" id="SSF52317">
    <property type="entry name" value="Class I glutamine amidotransferase-like"/>
    <property type="match status" value="1"/>
</dbReference>
<comment type="similarity">
    <text evidence="2">Belongs to the CarA family.</text>
</comment>
<evidence type="ECO:0000256" key="4">
    <source>
        <dbReference type="ARBA" id="ARBA00022962"/>
    </source>
</evidence>
<evidence type="ECO:0000313" key="8">
    <source>
        <dbReference type="Proteomes" id="UP000077881"/>
    </source>
</evidence>
<dbReference type="Gene3D" id="3.50.30.20">
    <property type="entry name" value="Carbamoyl-phosphate synthase small subunit, N-terminal domain"/>
    <property type="match status" value="1"/>
</dbReference>
<dbReference type="PATRIC" id="fig|217031.6.peg.1892"/>
<comment type="catalytic activity">
    <reaction evidence="5">
        <text>hydrogencarbonate + L-glutamine + 2 ATP + H2O = carbamoyl phosphate + L-glutamate + 2 ADP + phosphate + 2 H(+)</text>
        <dbReference type="Rhea" id="RHEA:18633"/>
        <dbReference type="ChEBI" id="CHEBI:15377"/>
        <dbReference type="ChEBI" id="CHEBI:15378"/>
        <dbReference type="ChEBI" id="CHEBI:17544"/>
        <dbReference type="ChEBI" id="CHEBI:29985"/>
        <dbReference type="ChEBI" id="CHEBI:30616"/>
        <dbReference type="ChEBI" id="CHEBI:43474"/>
        <dbReference type="ChEBI" id="CHEBI:58228"/>
        <dbReference type="ChEBI" id="CHEBI:58359"/>
        <dbReference type="ChEBI" id="CHEBI:456216"/>
        <dbReference type="EC" id="6.3.5.5"/>
    </reaction>
</comment>
<dbReference type="InterPro" id="IPR036480">
    <property type="entry name" value="CarbP_synth_ssu_N_sf"/>
</dbReference>
<dbReference type="Gene3D" id="3.40.50.880">
    <property type="match status" value="1"/>
</dbReference>
<evidence type="ECO:0000256" key="2">
    <source>
        <dbReference type="ARBA" id="ARBA00007800"/>
    </source>
</evidence>
<organism evidence="7 8">
    <name type="scientific">Lederbergia galactosidilytica</name>
    <dbReference type="NCBI Taxonomy" id="217031"/>
    <lineage>
        <taxon>Bacteria</taxon>
        <taxon>Bacillati</taxon>
        <taxon>Bacillota</taxon>
        <taxon>Bacilli</taxon>
        <taxon>Bacillales</taxon>
        <taxon>Bacillaceae</taxon>
        <taxon>Lederbergia</taxon>
    </lineage>
</organism>
<dbReference type="OrthoDB" id="9804328at2"/>
<dbReference type="SUPFAM" id="SSF52021">
    <property type="entry name" value="Carbamoyl phosphate synthetase, small subunit N-terminal domain"/>
    <property type="match status" value="1"/>
</dbReference>
<dbReference type="InterPro" id="IPR029062">
    <property type="entry name" value="Class_I_gatase-like"/>
</dbReference>
<dbReference type="SMART" id="SM01097">
    <property type="entry name" value="CPSase_sm_chain"/>
    <property type="match status" value="1"/>
</dbReference>
<dbReference type="PROSITE" id="PS51273">
    <property type="entry name" value="GATASE_TYPE_1"/>
    <property type="match status" value="1"/>
</dbReference>
<evidence type="ECO:0000256" key="5">
    <source>
        <dbReference type="ARBA" id="ARBA00048816"/>
    </source>
</evidence>
<dbReference type="EMBL" id="LDJR01000041">
    <property type="protein sequence ID" value="OAK72158.1"/>
    <property type="molecule type" value="Genomic_DNA"/>
</dbReference>
<dbReference type="STRING" id="217031.ABB05_08945"/>
<accession>A0A177ZZ85</accession>
<feature type="domain" description="Carbamoyl-phosphate synthase small subunit N-terminal" evidence="6">
    <location>
        <begin position="1"/>
        <end position="129"/>
    </location>
</feature>
<reference evidence="7 8" key="1">
    <citation type="submission" date="2015-05" db="EMBL/GenBank/DDBJ databases">
        <title>Comparison of genome.</title>
        <authorList>
            <person name="Zheng Z."/>
            <person name="Sun M."/>
        </authorList>
    </citation>
    <scope>NUCLEOTIDE SEQUENCE [LARGE SCALE GENOMIC DNA]</scope>
    <source>
        <strain evidence="7 8">G25-74</strain>
    </source>
</reference>
<evidence type="ECO:0000313" key="7">
    <source>
        <dbReference type="EMBL" id="OAK72158.1"/>
    </source>
</evidence>
<comment type="pathway">
    <text evidence="1">Amino-acid biosynthesis; L-arginine biosynthesis; carbamoyl phosphate from bicarbonate: step 1/1.</text>
</comment>
<dbReference type="Pfam" id="PF00988">
    <property type="entry name" value="CPSase_sm_chain"/>
    <property type="match status" value="1"/>
</dbReference>
<dbReference type="Proteomes" id="UP000077881">
    <property type="component" value="Unassembled WGS sequence"/>
</dbReference>
<dbReference type="PANTHER" id="PTHR43418">
    <property type="entry name" value="MULTIFUNCTIONAL TRYPTOPHAN BIOSYNTHESIS PROTEIN-RELATED"/>
    <property type="match status" value="1"/>
</dbReference>
<keyword evidence="4" id="KW-0315">Glutamine amidotransferase</keyword>
<dbReference type="GO" id="GO:0004088">
    <property type="term" value="F:carbamoyl-phosphate synthase (glutamine-hydrolyzing) activity"/>
    <property type="evidence" value="ECO:0007669"/>
    <property type="project" value="UniProtKB-EC"/>
</dbReference>
<dbReference type="PANTHER" id="PTHR43418:SF7">
    <property type="entry name" value="CARBAMOYL-PHOSPHATE SYNTHASE SMALL CHAIN"/>
    <property type="match status" value="1"/>
</dbReference>
<dbReference type="InterPro" id="IPR050472">
    <property type="entry name" value="Anth_synth/Amidotransfase"/>
</dbReference>
<evidence type="ECO:0000259" key="6">
    <source>
        <dbReference type="SMART" id="SM01097"/>
    </source>
</evidence>
<sequence length="353" mass="39657">MKGIIQLANKKQYTGLWHGDVTHCKGEIIFYTGMGNFLEFMTDPETKGKIVVTTYPGVLHSHFDPAKFESEDLQLSALITQQEILVHSDVEESWLSFFNERGIPIMSSMDTRTIIKELLKDGEMSAELTAEDHKLDSQADCQKTKSEEKPIVLNANEKNNLVVLNFGIKKSLLNWLKSFHCKLTILPAGTTASAITEIAPDGVIFSGGSGHPGEYQQYFEDYAKVAKSYPTMAFGLGHQILALAFGGNIEKMKWGHRGCKHAIYHTSSKQVYLTNQNHGYHISLQDLEETGFKPSFLSVQDGDVEGLIHQDFPITTYQFHPDGTNYKLESFIKTAYFKQLEQSKGEKLYAEAK</sequence>
<dbReference type="NCBIfam" id="NF009475">
    <property type="entry name" value="PRK12838.1"/>
    <property type="match status" value="1"/>
</dbReference>
<dbReference type="InterPro" id="IPR017926">
    <property type="entry name" value="GATASE"/>
</dbReference>